<protein>
    <recommendedName>
        <fullName evidence="3">SGNH hydrolase-type esterase domain-containing protein</fullName>
    </recommendedName>
</protein>
<gene>
    <name evidence="1" type="ORF">MGAL_10B078291</name>
</gene>
<comment type="caution">
    <text evidence="1">The sequence shown here is derived from an EMBL/GenBank/DDBJ whole genome shotgun (WGS) entry which is preliminary data.</text>
</comment>
<organism evidence="1 2">
    <name type="scientific">Mytilus galloprovincialis</name>
    <name type="common">Mediterranean mussel</name>
    <dbReference type="NCBI Taxonomy" id="29158"/>
    <lineage>
        <taxon>Eukaryota</taxon>
        <taxon>Metazoa</taxon>
        <taxon>Spiralia</taxon>
        <taxon>Lophotrochozoa</taxon>
        <taxon>Mollusca</taxon>
        <taxon>Bivalvia</taxon>
        <taxon>Autobranchia</taxon>
        <taxon>Pteriomorphia</taxon>
        <taxon>Mytilida</taxon>
        <taxon>Mytiloidea</taxon>
        <taxon>Mytilidae</taxon>
        <taxon>Mytilinae</taxon>
        <taxon>Mytilus</taxon>
    </lineage>
</organism>
<dbReference type="SUPFAM" id="SSF52266">
    <property type="entry name" value="SGNH hydrolase"/>
    <property type="match status" value="1"/>
</dbReference>
<name>A0A8B6EE37_MYTGA</name>
<keyword evidence="2" id="KW-1185">Reference proteome</keyword>
<evidence type="ECO:0008006" key="3">
    <source>
        <dbReference type="Google" id="ProtNLM"/>
    </source>
</evidence>
<proteinExistence type="predicted"/>
<evidence type="ECO:0000313" key="2">
    <source>
        <dbReference type="Proteomes" id="UP000596742"/>
    </source>
</evidence>
<dbReference type="OrthoDB" id="10072345at2759"/>
<evidence type="ECO:0000313" key="1">
    <source>
        <dbReference type="EMBL" id="VDI32749.1"/>
    </source>
</evidence>
<sequence>MEEMERLQSTKQELPGSSIILGQIIPRFYSDRRLATEYEQKRHFMNNLIIELCWEIDIVHVEYDNMKFIDYTDGIHLNSYGVISRNGTINERGYSESNNTPLLE</sequence>
<reference evidence="1" key="1">
    <citation type="submission" date="2018-11" db="EMBL/GenBank/DDBJ databases">
        <authorList>
            <person name="Alioto T."/>
            <person name="Alioto T."/>
        </authorList>
    </citation>
    <scope>NUCLEOTIDE SEQUENCE</scope>
</reference>
<dbReference type="AlphaFoldDB" id="A0A8B6EE37"/>
<dbReference type="EMBL" id="UYJE01004950">
    <property type="protein sequence ID" value="VDI32749.1"/>
    <property type="molecule type" value="Genomic_DNA"/>
</dbReference>
<accession>A0A8B6EE37</accession>
<dbReference type="Proteomes" id="UP000596742">
    <property type="component" value="Unassembled WGS sequence"/>
</dbReference>